<dbReference type="Proteomes" id="UP000246058">
    <property type="component" value="Chromosome"/>
</dbReference>
<feature type="signal peptide" evidence="1">
    <location>
        <begin position="1"/>
        <end position="20"/>
    </location>
</feature>
<gene>
    <name evidence="2" type="ORF">DK427_09045</name>
</gene>
<evidence type="ECO:0000256" key="1">
    <source>
        <dbReference type="SAM" id="SignalP"/>
    </source>
</evidence>
<reference evidence="2 3" key="1">
    <citation type="submission" date="2018-05" db="EMBL/GenBank/DDBJ databases">
        <title>Complete Genome Sequence of Methylobacterium sp. 17Sr1-43.</title>
        <authorList>
            <person name="Srinivasan S."/>
        </authorList>
    </citation>
    <scope>NUCLEOTIDE SEQUENCE [LARGE SCALE GENOMIC DNA]</scope>
    <source>
        <strain evidence="2 3">17Sr1-43</strain>
    </source>
</reference>
<dbReference type="SMART" id="SM00855">
    <property type="entry name" value="PGAM"/>
    <property type="match status" value="1"/>
</dbReference>
<proteinExistence type="predicted"/>
<dbReference type="AlphaFoldDB" id="A0A2U8VZX0"/>
<keyword evidence="1" id="KW-0732">Signal</keyword>
<accession>A0A2U8VZX0</accession>
<dbReference type="KEGG" id="meti:DK427_09045"/>
<dbReference type="Pfam" id="PF00300">
    <property type="entry name" value="His_Phos_1"/>
    <property type="match status" value="1"/>
</dbReference>
<feature type="chain" id="PRO_5015934105" evidence="1">
    <location>
        <begin position="21"/>
        <end position="186"/>
    </location>
</feature>
<dbReference type="InterPro" id="IPR013078">
    <property type="entry name" value="His_Pase_superF_clade-1"/>
</dbReference>
<name>A0A2U8VZX0_9HYPH</name>
<organism evidence="2 3">
    <name type="scientific">Methylobacterium radiodurans</name>
    <dbReference type="NCBI Taxonomy" id="2202828"/>
    <lineage>
        <taxon>Bacteria</taxon>
        <taxon>Pseudomonadati</taxon>
        <taxon>Pseudomonadota</taxon>
        <taxon>Alphaproteobacteria</taxon>
        <taxon>Hyphomicrobiales</taxon>
        <taxon>Methylobacteriaceae</taxon>
        <taxon>Methylobacterium</taxon>
    </lineage>
</organism>
<protein>
    <submittedName>
        <fullName evidence="2">Histidine phosphatase family protein</fullName>
    </submittedName>
</protein>
<evidence type="ECO:0000313" key="2">
    <source>
        <dbReference type="EMBL" id="AWN38921.1"/>
    </source>
</evidence>
<dbReference type="SUPFAM" id="SSF53254">
    <property type="entry name" value="Phosphoglycerate mutase-like"/>
    <property type="match status" value="1"/>
</dbReference>
<dbReference type="Gene3D" id="3.40.50.1240">
    <property type="entry name" value="Phosphoglycerate mutase-like"/>
    <property type="match status" value="1"/>
</dbReference>
<dbReference type="EMBL" id="CP029551">
    <property type="protein sequence ID" value="AWN38921.1"/>
    <property type="molecule type" value="Genomic_DNA"/>
</dbReference>
<dbReference type="CDD" id="cd07040">
    <property type="entry name" value="HP"/>
    <property type="match status" value="1"/>
</dbReference>
<sequence length="186" mass="19852">MHAHLVFGLALVLFATPASATEAAWAAARAGGTVMLLRHANAPGFGDPAGFRLGACETQRNLSEAGRAQAAALGIRLRREFVVVNAVRSSRWCRARDTAALAFPDVTVEADPALDSFFADRKTESDQSAALRDRIRDWLGRPGTLVLVTHQVNITALTGLVPAEGEIAVLRPKADSGFEVLGRIRP</sequence>
<dbReference type="OrthoDB" id="2237472at2"/>
<dbReference type="InterPro" id="IPR029033">
    <property type="entry name" value="His_PPase_superfam"/>
</dbReference>
<keyword evidence="3" id="KW-1185">Reference proteome</keyword>
<evidence type="ECO:0000313" key="3">
    <source>
        <dbReference type="Proteomes" id="UP000246058"/>
    </source>
</evidence>